<dbReference type="Proteomes" id="UP001356308">
    <property type="component" value="Unassembled WGS sequence"/>
</dbReference>
<dbReference type="Gene3D" id="1.10.10.10">
    <property type="entry name" value="Winged helix-like DNA-binding domain superfamily/Winged helix DNA-binding domain"/>
    <property type="match status" value="1"/>
</dbReference>
<dbReference type="InterPro" id="IPR036388">
    <property type="entry name" value="WH-like_DNA-bd_sf"/>
</dbReference>
<sequence length="221" mass="25427">MVREKLELGAGIYTITSISDILKIKKNKISHIFNYYYNYKLEDSSNHKYLLDIEGHKAVNFLSLVEIKIFFTLHEHGIKYPTTFKAHEFLSKELKTPYPFAHHEILISGSDILFELDSKDLIKADESKQTAIKGIVLPFCKKIEYNSKNIAKSYYPLGKEKSIIIDPEHQFGEPTIKNTNILVQSVAEMYNAGDSKELISNIYNLNYETINDAISYYNQSA</sequence>
<accession>A0ABU7IRN4</accession>
<keyword evidence="2" id="KW-1185">Reference proteome</keyword>
<comment type="caution">
    <text evidence="1">The sequence shown here is derived from an EMBL/GenBank/DDBJ whole genome shotgun (WGS) entry which is preliminary data.</text>
</comment>
<evidence type="ECO:0000313" key="2">
    <source>
        <dbReference type="Proteomes" id="UP001356308"/>
    </source>
</evidence>
<dbReference type="RefSeq" id="WP_272650448.1">
    <property type="nucleotide sequence ID" value="NZ_JAZDDG010000002.1"/>
</dbReference>
<dbReference type="InterPro" id="IPR007367">
    <property type="entry name" value="DUF433"/>
</dbReference>
<name>A0ABU7IRN4_9FLAO</name>
<reference evidence="1 2" key="1">
    <citation type="submission" date="2024-01" db="EMBL/GenBank/DDBJ databases">
        <title>Maribacter spp. originated from different algae showed divergent polysaccharides utilization ability.</title>
        <authorList>
            <person name="Wang H."/>
            <person name="Wu Y."/>
        </authorList>
    </citation>
    <scope>NUCLEOTIDE SEQUENCE [LARGE SCALE GENOMIC DNA]</scope>
    <source>
        <strain evidence="1 2">PR1</strain>
    </source>
</reference>
<evidence type="ECO:0000313" key="1">
    <source>
        <dbReference type="EMBL" id="MEE1975632.1"/>
    </source>
</evidence>
<proteinExistence type="predicted"/>
<dbReference type="EMBL" id="JAZDDG010000002">
    <property type="protein sequence ID" value="MEE1975632.1"/>
    <property type="molecule type" value="Genomic_DNA"/>
</dbReference>
<gene>
    <name evidence="1" type="ORF">V1I91_06100</name>
</gene>
<dbReference type="SUPFAM" id="SSF46689">
    <property type="entry name" value="Homeodomain-like"/>
    <property type="match status" value="1"/>
</dbReference>
<protein>
    <submittedName>
        <fullName evidence="1">DUF433 domain-containing protein</fullName>
    </submittedName>
</protein>
<organism evidence="1 2">
    <name type="scientific">Maribacter cobaltidurans</name>
    <dbReference type="NCBI Taxonomy" id="1178778"/>
    <lineage>
        <taxon>Bacteria</taxon>
        <taxon>Pseudomonadati</taxon>
        <taxon>Bacteroidota</taxon>
        <taxon>Flavobacteriia</taxon>
        <taxon>Flavobacteriales</taxon>
        <taxon>Flavobacteriaceae</taxon>
        <taxon>Maribacter</taxon>
    </lineage>
</organism>
<dbReference type="InterPro" id="IPR009057">
    <property type="entry name" value="Homeodomain-like_sf"/>
</dbReference>
<dbReference type="Pfam" id="PF04255">
    <property type="entry name" value="DUF433"/>
    <property type="match status" value="1"/>
</dbReference>